<comment type="caution">
    <text evidence="4">The sequence shown here is derived from an EMBL/GenBank/DDBJ whole genome shotgun (WGS) entry which is preliminary data.</text>
</comment>
<feature type="transmembrane region" description="Helical" evidence="2">
    <location>
        <begin position="396"/>
        <end position="414"/>
    </location>
</feature>
<keyword evidence="2" id="KW-0812">Transmembrane</keyword>
<feature type="transmembrane region" description="Helical" evidence="2">
    <location>
        <begin position="252"/>
        <end position="275"/>
    </location>
</feature>
<dbReference type="PANTHER" id="PTHR36927">
    <property type="entry name" value="BLR4337 PROTEIN"/>
    <property type="match status" value="1"/>
</dbReference>
<feature type="transmembrane region" description="Helical" evidence="2">
    <location>
        <begin position="228"/>
        <end position="246"/>
    </location>
</feature>
<feature type="transmembrane region" description="Helical" evidence="2">
    <location>
        <begin position="287"/>
        <end position="310"/>
    </location>
</feature>
<dbReference type="GO" id="GO:0016747">
    <property type="term" value="F:acyltransferase activity, transferring groups other than amino-acyl groups"/>
    <property type="evidence" value="ECO:0007669"/>
    <property type="project" value="InterPro"/>
</dbReference>
<dbReference type="InterPro" id="IPR002656">
    <property type="entry name" value="Acyl_transf_3_dom"/>
</dbReference>
<evidence type="ECO:0000313" key="4">
    <source>
        <dbReference type="EMBL" id="KAF2090511.1"/>
    </source>
</evidence>
<gene>
    <name evidence="4" type="ORF">K490DRAFT_61830</name>
</gene>
<organism evidence="4 5">
    <name type="scientific">Saccharata proteae CBS 121410</name>
    <dbReference type="NCBI Taxonomy" id="1314787"/>
    <lineage>
        <taxon>Eukaryota</taxon>
        <taxon>Fungi</taxon>
        <taxon>Dikarya</taxon>
        <taxon>Ascomycota</taxon>
        <taxon>Pezizomycotina</taxon>
        <taxon>Dothideomycetes</taxon>
        <taxon>Dothideomycetes incertae sedis</taxon>
        <taxon>Botryosphaeriales</taxon>
        <taxon>Saccharataceae</taxon>
        <taxon>Saccharata</taxon>
    </lineage>
</organism>
<feature type="transmembrane region" description="Helical" evidence="2">
    <location>
        <begin position="191"/>
        <end position="208"/>
    </location>
</feature>
<sequence>MPLRRTLDEKMTTEGQTGSSISTTPVESSTMNGKATTPTEASTMNGITAPLSSPPKKQRIYYLDNMRTILTGLVLYQHAASAYGGDGFWTYQSAHHGRSIALIVFKAVNRSYLMATFFFLSGYFSAMAGKRRTRSTFLKDKFLRLAVPTLVVTFLGGPLEIAAVRYFAEGRQPELSIATEYWSKIRGVKGPVWYTALLFVFDSAYIALRPTPSRQQEPKDLALTRPRVLWAVVGLALSSFLFRLHWPIGQNFVLLSIRPGYVPQYLAFYVLGVYLSGQDPKKVLSLSLNPSLVAISLVSGLGLACSRWISSVDSPLKAMRGGVNFPALAYAFWHESTGMLIFNLLLKVFATGKSTQQPWGGYGKYSYAAFLVHAPVLVAFMSLLDGWKAGSALKTLGIGTLGVFGSWGVGYVTAKLPGWKRCVV</sequence>
<feature type="region of interest" description="Disordered" evidence="1">
    <location>
        <begin position="1"/>
        <end position="49"/>
    </location>
</feature>
<feature type="compositionally biased region" description="Polar residues" evidence="1">
    <location>
        <begin position="13"/>
        <end position="46"/>
    </location>
</feature>
<evidence type="ECO:0000256" key="2">
    <source>
        <dbReference type="SAM" id="Phobius"/>
    </source>
</evidence>
<dbReference type="InterPro" id="IPR050623">
    <property type="entry name" value="Glucan_succinyl_AcylTrfase"/>
</dbReference>
<dbReference type="OrthoDB" id="4141464at2759"/>
<name>A0A9P4I267_9PEZI</name>
<protein>
    <recommendedName>
        <fullName evidence="3">Acyltransferase 3 domain-containing protein</fullName>
    </recommendedName>
</protein>
<feature type="domain" description="Acyltransferase 3" evidence="3">
    <location>
        <begin position="60"/>
        <end position="408"/>
    </location>
</feature>
<feature type="transmembrane region" description="Helical" evidence="2">
    <location>
        <begin position="362"/>
        <end position="384"/>
    </location>
</feature>
<reference evidence="4" key="1">
    <citation type="journal article" date="2020" name="Stud. Mycol.">
        <title>101 Dothideomycetes genomes: a test case for predicting lifestyles and emergence of pathogens.</title>
        <authorList>
            <person name="Haridas S."/>
            <person name="Albert R."/>
            <person name="Binder M."/>
            <person name="Bloem J."/>
            <person name="Labutti K."/>
            <person name="Salamov A."/>
            <person name="Andreopoulos B."/>
            <person name="Baker S."/>
            <person name="Barry K."/>
            <person name="Bills G."/>
            <person name="Bluhm B."/>
            <person name="Cannon C."/>
            <person name="Castanera R."/>
            <person name="Culley D."/>
            <person name="Daum C."/>
            <person name="Ezra D."/>
            <person name="Gonzalez J."/>
            <person name="Henrissat B."/>
            <person name="Kuo A."/>
            <person name="Liang C."/>
            <person name="Lipzen A."/>
            <person name="Lutzoni F."/>
            <person name="Magnuson J."/>
            <person name="Mondo S."/>
            <person name="Nolan M."/>
            <person name="Ohm R."/>
            <person name="Pangilinan J."/>
            <person name="Park H.-J."/>
            <person name="Ramirez L."/>
            <person name="Alfaro M."/>
            <person name="Sun H."/>
            <person name="Tritt A."/>
            <person name="Yoshinaga Y."/>
            <person name="Zwiers L.-H."/>
            <person name="Turgeon B."/>
            <person name="Goodwin S."/>
            <person name="Spatafora J."/>
            <person name="Crous P."/>
            <person name="Grigoriev I."/>
        </authorList>
    </citation>
    <scope>NUCLEOTIDE SEQUENCE</scope>
    <source>
        <strain evidence="4">CBS 121410</strain>
    </source>
</reference>
<evidence type="ECO:0000259" key="3">
    <source>
        <dbReference type="Pfam" id="PF01757"/>
    </source>
</evidence>
<evidence type="ECO:0000256" key="1">
    <source>
        <dbReference type="SAM" id="MobiDB-lite"/>
    </source>
</evidence>
<feature type="transmembrane region" description="Helical" evidence="2">
    <location>
        <begin position="145"/>
        <end position="168"/>
    </location>
</feature>
<feature type="transmembrane region" description="Helical" evidence="2">
    <location>
        <begin position="99"/>
        <end position="124"/>
    </location>
</feature>
<feature type="transmembrane region" description="Helical" evidence="2">
    <location>
        <begin position="330"/>
        <end position="350"/>
    </location>
</feature>
<keyword evidence="2" id="KW-1133">Transmembrane helix</keyword>
<keyword evidence="5" id="KW-1185">Reference proteome</keyword>
<dbReference type="AlphaFoldDB" id="A0A9P4I267"/>
<feature type="compositionally biased region" description="Basic and acidic residues" evidence="1">
    <location>
        <begin position="1"/>
        <end position="12"/>
    </location>
</feature>
<evidence type="ECO:0000313" key="5">
    <source>
        <dbReference type="Proteomes" id="UP000799776"/>
    </source>
</evidence>
<dbReference type="Pfam" id="PF01757">
    <property type="entry name" value="Acyl_transf_3"/>
    <property type="match status" value="1"/>
</dbReference>
<dbReference type="PANTHER" id="PTHR36927:SF4">
    <property type="entry name" value="BLR5718 PROTEIN"/>
    <property type="match status" value="1"/>
</dbReference>
<accession>A0A9P4I267</accession>
<dbReference type="EMBL" id="ML978712">
    <property type="protein sequence ID" value="KAF2090511.1"/>
    <property type="molecule type" value="Genomic_DNA"/>
</dbReference>
<keyword evidence="2" id="KW-0472">Membrane</keyword>
<dbReference type="Proteomes" id="UP000799776">
    <property type="component" value="Unassembled WGS sequence"/>
</dbReference>
<proteinExistence type="predicted"/>